<dbReference type="SUPFAM" id="SSF54637">
    <property type="entry name" value="Thioesterase/thiol ester dehydrase-isomerase"/>
    <property type="match status" value="2"/>
</dbReference>
<protein>
    <submittedName>
        <fullName evidence="3">Acyl-ACP thioesterase domain-containing protein</fullName>
    </submittedName>
</protein>
<evidence type="ECO:0000313" key="3">
    <source>
        <dbReference type="EMBL" id="MFM9414486.1"/>
    </source>
</evidence>
<feature type="domain" description="Acyl-ACP thioesterase N-terminal hotdog" evidence="1">
    <location>
        <begin position="4"/>
        <end position="121"/>
    </location>
</feature>
<dbReference type="EMBL" id="JBJUVG010000020">
    <property type="protein sequence ID" value="MFM9414486.1"/>
    <property type="molecule type" value="Genomic_DNA"/>
</dbReference>
<dbReference type="InterPro" id="IPR002864">
    <property type="entry name" value="Acyl-ACP_thioesterase_NHD"/>
</dbReference>
<gene>
    <name evidence="3" type="ORF">ACKQTC_08915</name>
</gene>
<proteinExistence type="predicted"/>
<dbReference type="RefSeq" id="WP_408978092.1">
    <property type="nucleotide sequence ID" value="NZ_JBJUVG010000020.1"/>
</dbReference>
<evidence type="ECO:0000259" key="1">
    <source>
        <dbReference type="Pfam" id="PF01643"/>
    </source>
</evidence>
<dbReference type="Proteomes" id="UP001631949">
    <property type="component" value="Unassembled WGS sequence"/>
</dbReference>
<evidence type="ECO:0000259" key="2">
    <source>
        <dbReference type="Pfam" id="PF20791"/>
    </source>
</evidence>
<dbReference type="Pfam" id="PF01643">
    <property type="entry name" value="Acyl-ACP_TE"/>
    <property type="match status" value="1"/>
</dbReference>
<name>A0ABW9H0V3_9FIRM</name>
<sequence length="245" mass="27902">MDEQTWLLDDFNVDYTGHLSLAGILRFFAKTAAQAPDQQAAQDILDRLALPWTWMMTDLSLAMTRLPALASPLTGATHCLGNDQLHIYRDYSLRDGRGPCVTGRIAWLLVEARSRRPVRTRDYPADLRAILPALAGPRPAMRVRFRLTDAFAPAGDFTADFSHLDMNRHVNHICYINWVQDALWRAFPRPGEMTGFQISWLKEVRLHEKLHFYVRRDGSSYEVLGQKVDGDPCIRSLIQTRPALA</sequence>
<dbReference type="Gene3D" id="3.10.129.10">
    <property type="entry name" value="Hotdog Thioesterase"/>
    <property type="match status" value="1"/>
</dbReference>
<feature type="domain" description="Acyl-ACP thioesterase-like C-terminal" evidence="2">
    <location>
        <begin position="157"/>
        <end position="215"/>
    </location>
</feature>
<comment type="caution">
    <text evidence="3">The sequence shown here is derived from an EMBL/GenBank/DDBJ whole genome shotgun (WGS) entry which is preliminary data.</text>
</comment>
<evidence type="ECO:0000313" key="4">
    <source>
        <dbReference type="Proteomes" id="UP001631949"/>
    </source>
</evidence>
<reference evidence="3 4" key="1">
    <citation type="journal article" date="2016" name="Int. J. Syst. Evol. Microbiol.">
        <title>Peptococcus simiae sp. nov., isolated from rhesus macaque faeces and emended description of the genus Peptococcus.</title>
        <authorList>
            <person name="Shkoporov A.N."/>
            <person name="Efimov B.A."/>
            <person name="Kondova I."/>
            <person name="Ouwerling B."/>
            <person name="Chaplin A.V."/>
            <person name="Shcherbakova V.A."/>
            <person name="Langermans J.A.M."/>
        </authorList>
    </citation>
    <scope>NUCLEOTIDE SEQUENCE [LARGE SCALE GENOMIC DNA]</scope>
    <source>
        <strain evidence="3 4">M108</strain>
    </source>
</reference>
<dbReference type="InterPro" id="IPR049427">
    <property type="entry name" value="Acyl-ACP_TE_C"/>
</dbReference>
<organism evidence="3 4">
    <name type="scientific">Peptococcus simiae</name>
    <dbReference type="NCBI Taxonomy" id="1643805"/>
    <lineage>
        <taxon>Bacteria</taxon>
        <taxon>Bacillati</taxon>
        <taxon>Bacillota</taxon>
        <taxon>Clostridia</taxon>
        <taxon>Eubacteriales</taxon>
        <taxon>Peptococcaceae</taxon>
        <taxon>Peptococcus</taxon>
    </lineage>
</organism>
<dbReference type="InterPro" id="IPR029069">
    <property type="entry name" value="HotDog_dom_sf"/>
</dbReference>
<keyword evidence="4" id="KW-1185">Reference proteome</keyword>
<accession>A0ABW9H0V3</accession>
<dbReference type="Pfam" id="PF20791">
    <property type="entry name" value="Acyl-ACP_TE_C"/>
    <property type="match status" value="1"/>
</dbReference>